<dbReference type="KEGG" id="scor:J3U87_26250"/>
<keyword evidence="4" id="KW-0472">Membrane</keyword>
<evidence type="ECO:0000256" key="4">
    <source>
        <dbReference type="SAM" id="Phobius"/>
    </source>
</evidence>
<dbReference type="PANTHER" id="PTHR32347:SF23">
    <property type="entry name" value="BLL5650 PROTEIN"/>
    <property type="match status" value="1"/>
</dbReference>
<evidence type="ECO:0000256" key="2">
    <source>
        <dbReference type="ARBA" id="ARBA00023054"/>
    </source>
</evidence>
<dbReference type="GO" id="GO:0030313">
    <property type="term" value="C:cell envelope"/>
    <property type="evidence" value="ECO:0007669"/>
    <property type="project" value="UniProtKB-SubCell"/>
</dbReference>
<dbReference type="Gene3D" id="2.40.30.170">
    <property type="match status" value="1"/>
</dbReference>
<comment type="subcellular location">
    <subcellularLocation>
        <location evidence="1">Cell envelope</location>
    </subcellularLocation>
</comment>
<dbReference type="Gene3D" id="2.40.420.20">
    <property type="match status" value="1"/>
</dbReference>
<keyword evidence="4" id="KW-0812">Transmembrane</keyword>
<organism evidence="5 6">
    <name type="scientific">Sulfidibacter corallicola</name>
    <dbReference type="NCBI Taxonomy" id="2818388"/>
    <lineage>
        <taxon>Bacteria</taxon>
        <taxon>Pseudomonadati</taxon>
        <taxon>Acidobacteriota</taxon>
        <taxon>Holophagae</taxon>
        <taxon>Acanthopleuribacterales</taxon>
        <taxon>Acanthopleuribacteraceae</taxon>
        <taxon>Sulfidibacter</taxon>
    </lineage>
</organism>
<dbReference type="RefSeq" id="WP_237378746.1">
    <property type="nucleotide sequence ID" value="NZ_CP071793.1"/>
</dbReference>
<feature type="transmembrane region" description="Helical" evidence="4">
    <location>
        <begin position="16"/>
        <end position="34"/>
    </location>
</feature>
<evidence type="ECO:0000256" key="1">
    <source>
        <dbReference type="ARBA" id="ARBA00004196"/>
    </source>
</evidence>
<keyword evidence="6" id="KW-1185">Reference proteome</keyword>
<dbReference type="PANTHER" id="PTHR32347">
    <property type="entry name" value="EFFLUX SYSTEM COMPONENT YKNX-RELATED"/>
    <property type="match status" value="1"/>
</dbReference>
<dbReference type="AlphaFoldDB" id="A0A8A4THI9"/>
<name>A0A8A4THI9_SULCO</name>
<proteinExistence type="predicted"/>
<evidence type="ECO:0000313" key="5">
    <source>
        <dbReference type="EMBL" id="QTD49103.1"/>
    </source>
</evidence>
<protein>
    <submittedName>
        <fullName evidence="5">HlyD family efflux transporter periplasmic adaptor subunit</fullName>
    </submittedName>
</protein>
<accession>A0A8A4THI9</accession>
<gene>
    <name evidence="5" type="ORF">J3U87_26250</name>
</gene>
<reference evidence="5" key="1">
    <citation type="submission" date="2021-03" db="EMBL/GenBank/DDBJ databases">
        <title>Acanthopleuribacteraceae sp. M133.</title>
        <authorList>
            <person name="Wang G."/>
        </authorList>
    </citation>
    <scope>NUCLEOTIDE SEQUENCE</scope>
    <source>
        <strain evidence="5">M133</strain>
    </source>
</reference>
<dbReference type="EMBL" id="CP071793">
    <property type="protein sequence ID" value="QTD49103.1"/>
    <property type="molecule type" value="Genomic_DNA"/>
</dbReference>
<keyword evidence="2 3" id="KW-0175">Coiled coil</keyword>
<evidence type="ECO:0000313" key="6">
    <source>
        <dbReference type="Proteomes" id="UP000663929"/>
    </source>
</evidence>
<keyword evidence="4" id="KW-1133">Transmembrane helix</keyword>
<dbReference type="InterPro" id="IPR050465">
    <property type="entry name" value="UPF0194_transport"/>
</dbReference>
<sequence length="415" mass="46298">MDIPRGESGRRTRLKYWLFAGLGLSALIVTLQAFQRPESPLLERENIWTDTVKRGLVIREIRGTGSLQARNPLWVTALSAGRVHRVFLRPGVPVEPDTLLLTLTNPHLEQAHREAQLALQSARSDFQSLEARLERERVQQSTEISLAEQAAREARLDSEAQTHLHREGVVSEIVAKRARIKLEIAETKLNLERTRADQLTTLIAAERAAARTNLQRLEQVVELRYEECEALTVRAGTTGLLQQLPWESGRQVSAGDLLALIAKPDDLRAELSIPETRVREIVVGQPVRIDTRGAVIRGRVERIDPVARNGAVRVDVALPESLPAEARLDLTVDGVIELERLESVLHVSRPAFGAPFSQTNMFRLADHGNTAERVTVTFGAASVRTIEIKAGLSEHDRVILSDTSKWPEANQLRLR</sequence>
<dbReference type="Proteomes" id="UP000663929">
    <property type="component" value="Chromosome"/>
</dbReference>
<feature type="coiled-coil region" evidence="3">
    <location>
        <begin position="112"/>
        <end position="139"/>
    </location>
</feature>
<evidence type="ECO:0000256" key="3">
    <source>
        <dbReference type="SAM" id="Coils"/>
    </source>
</evidence>